<comment type="caution">
    <text evidence="9">The sequence shown here is derived from an EMBL/GenBank/DDBJ whole genome shotgun (WGS) entry which is preliminary data.</text>
</comment>
<keyword evidence="3 6" id="KW-0812">Transmembrane</keyword>
<comment type="subcellular location">
    <subcellularLocation>
        <location evidence="1">Cell membrane</location>
        <topology evidence="1">Multi-pass membrane protein</topology>
    </subcellularLocation>
</comment>
<evidence type="ECO:0000313" key="9">
    <source>
        <dbReference type="EMBL" id="HIX07572.1"/>
    </source>
</evidence>
<evidence type="ECO:0000256" key="2">
    <source>
        <dbReference type="ARBA" id="ARBA00022475"/>
    </source>
</evidence>
<evidence type="ECO:0000256" key="5">
    <source>
        <dbReference type="ARBA" id="ARBA00023136"/>
    </source>
</evidence>
<feature type="transmembrane region" description="Helical" evidence="6">
    <location>
        <begin position="372"/>
        <end position="395"/>
    </location>
</feature>
<keyword evidence="5 6" id="KW-0472">Membrane</keyword>
<evidence type="ECO:0000259" key="7">
    <source>
        <dbReference type="Pfam" id="PF02687"/>
    </source>
</evidence>
<evidence type="ECO:0000313" key="10">
    <source>
        <dbReference type="Proteomes" id="UP000824204"/>
    </source>
</evidence>
<dbReference type="PANTHER" id="PTHR30287">
    <property type="entry name" value="MEMBRANE COMPONENT OF PREDICTED ABC SUPERFAMILY METABOLITE UPTAKE TRANSPORTER"/>
    <property type="match status" value="1"/>
</dbReference>
<feature type="domain" description="ABC3 transporter permease C-terminal" evidence="7">
    <location>
        <begin position="327"/>
        <end position="435"/>
    </location>
</feature>
<feature type="transmembrane region" description="Helical" evidence="6">
    <location>
        <begin position="20"/>
        <end position="39"/>
    </location>
</feature>
<dbReference type="PANTHER" id="PTHR30287:SF1">
    <property type="entry name" value="INNER MEMBRANE PROTEIN"/>
    <property type="match status" value="1"/>
</dbReference>
<proteinExistence type="predicted"/>
<feature type="transmembrane region" description="Helical" evidence="6">
    <location>
        <begin position="789"/>
        <end position="810"/>
    </location>
</feature>
<protein>
    <submittedName>
        <fullName evidence="9">FtsX-like permease family protein</fullName>
    </submittedName>
</protein>
<dbReference type="AlphaFoldDB" id="A0A9D2AG63"/>
<feature type="domain" description="MacB-like periplasmic core" evidence="8">
    <location>
        <begin position="21"/>
        <end position="178"/>
    </location>
</feature>
<dbReference type="EMBL" id="DXFX01000050">
    <property type="protein sequence ID" value="HIX07572.1"/>
    <property type="molecule type" value="Genomic_DNA"/>
</dbReference>
<dbReference type="InterPro" id="IPR003838">
    <property type="entry name" value="ABC3_permease_C"/>
</dbReference>
<dbReference type="GO" id="GO:0005886">
    <property type="term" value="C:plasma membrane"/>
    <property type="evidence" value="ECO:0007669"/>
    <property type="project" value="UniProtKB-SubCell"/>
</dbReference>
<feature type="transmembrane region" description="Helical" evidence="6">
    <location>
        <begin position="830"/>
        <end position="850"/>
    </location>
</feature>
<evidence type="ECO:0000256" key="3">
    <source>
        <dbReference type="ARBA" id="ARBA00022692"/>
    </source>
</evidence>
<feature type="transmembrane region" description="Helical" evidence="6">
    <location>
        <begin position="415"/>
        <end position="437"/>
    </location>
</feature>
<feature type="domain" description="ABC3 transporter permease C-terminal" evidence="7">
    <location>
        <begin position="740"/>
        <end position="856"/>
    </location>
</feature>
<feature type="transmembrane region" description="Helical" evidence="6">
    <location>
        <begin position="733"/>
        <end position="755"/>
    </location>
</feature>
<evidence type="ECO:0000256" key="4">
    <source>
        <dbReference type="ARBA" id="ARBA00022989"/>
    </source>
</evidence>
<feature type="transmembrane region" description="Helical" evidence="6">
    <location>
        <begin position="324"/>
        <end position="344"/>
    </location>
</feature>
<name>A0A9D2AG63_9FIRM</name>
<dbReference type="InterPro" id="IPR038766">
    <property type="entry name" value="Membrane_comp_ABC_pdt"/>
</dbReference>
<keyword evidence="4 6" id="KW-1133">Transmembrane helix</keyword>
<evidence type="ECO:0000259" key="8">
    <source>
        <dbReference type="Pfam" id="PF12704"/>
    </source>
</evidence>
<dbReference type="Pfam" id="PF02687">
    <property type="entry name" value="FtsX"/>
    <property type="match status" value="2"/>
</dbReference>
<gene>
    <name evidence="9" type="ORF">H9741_03810</name>
</gene>
<reference evidence="9" key="2">
    <citation type="submission" date="2021-04" db="EMBL/GenBank/DDBJ databases">
        <authorList>
            <person name="Gilroy R."/>
        </authorList>
    </citation>
    <scope>NUCLEOTIDE SEQUENCE</scope>
    <source>
        <strain evidence="9">811</strain>
    </source>
</reference>
<accession>A0A9D2AG63</accession>
<evidence type="ECO:0000256" key="6">
    <source>
        <dbReference type="SAM" id="Phobius"/>
    </source>
</evidence>
<feature type="transmembrane region" description="Helical" evidence="6">
    <location>
        <begin position="493"/>
        <end position="513"/>
    </location>
</feature>
<dbReference type="Proteomes" id="UP000824204">
    <property type="component" value="Unassembled WGS sequence"/>
</dbReference>
<evidence type="ECO:0000256" key="1">
    <source>
        <dbReference type="ARBA" id="ARBA00004651"/>
    </source>
</evidence>
<reference evidence="9" key="1">
    <citation type="journal article" date="2021" name="PeerJ">
        <title>Extensive microbial diversity within the chicken gut microbiome revealed by metagenomics and culture.</title>
        <authorList>
            <person name="Gilroy R."/>
            <person name="Ravi A."/>
            <person name="Getino M."/>
            <person name="Pursley I."/>
            <person name="Horton D.L."/>
            <person name="Alikhan N.F."/>
            <person name="Baker D."/>
            <person name="Gharbi K."/>
            <person name="Hall N."/>
            <person name="Watson M."/>
            <person name="Adriaenssens E.M."/>
            <person name="Foster-Nyarko E."/>
            <person name="Jarju S."/>
            <person name="Secka A."/>
            <person name="Antonio M."/>
            <person name="Oren A."/>
            <person name="Chaudhuri R.R."/>
            <person name="La Ragione R."/>
            <person name="Hildebrand F."/>
            <person name="Pallen M.J."/>
        </authorList>
    </citation>
    <scope>NUCLEOTIDE SEQUENCE</scope>
    <source>
        <strain evidence="9">811</strain>
    </source>
</reference>
<dbReference type="InterPro" id="IPR025857">
    <property type="entry name" value="MacB_PCD"/>
</dbReference>
<keyword evidence="2" id="KW-1003">Cell membrane</keyword>
<dbReference type="Pfam" id="PF12704">
    <property type="entry name" value="MacB_PCD"/>
    <property type="match status" value="1"/>
</dbReference>
<organism evidence="9 10">
    <name type="scientific">Candidatus Borkfalkia faecipullorum</name>
    <dbReference type="NCBI Taxonomy" id="2838510"/>
    <lineage>
        <taxon>Bacteria</taxon>
        <taxon>Bacillati</taxon>
        <taxon>Bacillota</taxon>
        <taxon>Clostridia</taxon>
        <taxon>Christensenellales</taxon>
        <taxon>Christensenellaceae</taxon>
        <taxon>Candidatus Borkfalkia</taxon>
    </lineage>
</organism>
<sequence>MRKFSKNIVKEFQTGFGRFAAIMIIIAIGVGFLIGVIQATPDMKNTMSSYLIENNASDVSVKGTFGLTQEDADKIAALDCVETVTPVLSTDFETTVGGKEFVVRLNGLDLSSEYLNTLTIVEGRMPEKGKNEVVVIRSTNKFEKIAVGTEITIDTENATYGDVYAQTTLTVVGIVSSPDYYYVDGREISSLGTGVAGSVLYGYAEDLYDLQKSGSVFSLLKTVSRGELEIAYTDCWIKVKGAEEYRHFDDGYKNYVLDQSTAIESLGALQSQTVQEQVDALRNMASMMGQEVSLADAEWYVLDRASTNVSYVSFALNCEKVEEIAGVFPVFFILVAALVALTSMTRMVEEDRMQIGTFKALGYGKGKIISKYLIYCCLAALIGCVAGILCGFALLPSIFWRAYGTLYQLPALSFGFSWILAIAVFGISLAGTALVTWGACFNSLKEKPSALMQPKAPKPGKRILLERIPFLWKPLKFKWKATIRNIFRYKKNMLLTIVSVMGCTALMLTGFGLSDSVNAVTDIQYGKVLLYDTAIEYSGDLAQSENEALNSLLSDLGEENYLAVYKESGRLIFGTGKDAASETVDLYVVEDSSAFNQFVSLHNRKNSAIIDIDESGQNTVVLPENIAKVYGLEKGGTLSYSKTGEDPVEVTVYAVCENYTGSYAYMSASVYKALFGKDAAANTLLLKTGLTADEGDDMVRDVLSGNKGDKFEVTSVEFTSTEKDTFAGLSSTMGMIIAVLVISAGALAAIVLYNLTNINIDERRREIATLRVLGYRKAEVAGYIYRESAILTVAGALLGLGLGFLLHMFIINRVNSVSMMFGSAIAGLSYLWSFLLTLAFAAIVYAFMLIKLNRINMAESLKSNE</sequence>